<dbReference type="SMART" id="SM00430">
    <property type="entry name" value="HOLI"/>
    <property type="match status" value="1"/>
</dbReference>
<dbReference type="Gene3D" id="1.10.565.10">
    <property type="entry name" value="Retinoid X Receptor"/>
    <property type="match status" value="1"/>
</dbReference>
<keyword evidence="3" id="KW-1185">Reference proteome</keyword>
<dbReference type="InterPro" id="IPR000536">
    <property type="entry name" value="Nucl_hrmn_rcpt_lig-bd"/>
</dbReference>
<dbReference type="PANTHER" id="PTHR46011">
    <property type="entry name" value="NUCLEAR HORMONE RECEPTOR FAMILY MEMBER NHR-86-RELATED"/>
    <property type="match status" value="1"/>
</dbReference>
<dbReference type="Pfam" id="PF00104">
    <property type="entry name" value="Hormone_recep"/>
    <property type="match status" value="1"/>
</dbReference>
<accession>A0A2A6CJZ4</accession>
<keyword evidence="1" id="KW-0675">Receptor</keyword>
<evidence type="ECO:0000313" key="3">
    <source>
        <dbReference type="Proteomes" id="UP000005239"/>
    </source>
</evidence>
<dbReference type="EnsemblMetazoa" id="PPA10437.1">
    <property type="protein sequence ID" value="PPA10437.1"/>
    <property type="gene ID" value="WBGene00099991"/>
</dbReference>
<dbReference type="GO" id="GO:0043565">
    <property type="term" value="F:sequence-specific DNA binding"/>
    <property type="evidence" value="ECO:0007669"/>
    <property type="project" value="InterPro"/>
</dbReference>
<keyword evidence="1" id="KW-0805">Transcription regulation</keyword>
<dbReference type="SUPFAM" id="SSF57716">
    <property type="entry name" value="Glucocorticoid receptor-like (DNA-binding domain)"/>
    <property type="match status" value="1"/>
</dbReference>
<dbReference type="AlphaFoldDB" id="A0A2A6CJZ4"/>
<accession>A0A8R1U904</accession>
<dbReference type="SUPFAM" id="SSF48508">
    <property type="entry name" value="Nuclear receptor ligand-binding domain"/>
    <property type="match status" value="1"/>
</dbReference>
<dbReference type="InterPro" id="IPR013088">
    <property type="entry name" value="Znf_NHR/GATA"/>
</dbReference>
<evidence type="ECO:0000313" key="2">
    <source>
        <dbReference type="EnsemblMetazoa" id="PPA10437.1"/>
    </source>
</evidence>
<protein>
    <submittedName>
        <fullName evidence="2">Nuclear receptor</fullName>
    </submittedName>
</protein>
<dbReference type="InterPro" id="IPR001628">
    <property type="entry name" value="Znf_hrmn_rcpt"/>
</dbReference>
<dbReference type="PRINTS" id="PR00047">
    <property type="entry name" value="STROIDFINGER"/>
</dbReference>
<dbReference type="GO" id="GO:0005634">
    <property type="term" value="C:nucleus"/>
    <property type="evidence" value="ECO:0000318"/>
    <property type="project" value="GO_Central"/>
</dbReference>
<dbReference type="PROSITE" id="PS51843">
    <property type="entry name" value="NR_LBD"/>
    <property type="match status" value="1"/>
</dbReference>
<keyword evidence="1" id="KW-0479">Metal-binding</keyword>
<dbReference type="Pfam" id="PF00105">
    <property type="entry name" value="zf-C4"/>
    <property type="match status" value="1"/>
</dbReference>
<dbReference type="GO" id="GO:0003700">
    <property type="term" value="F:DNA-binding transcription factor activity"/>
    <property type="evidence" value="ECO:0000318"/>
    <property type="project" value="GO_Central"/>
</dbReference>
<gene>
    <name evidence="2" type="primary">WBGene00099991</name>
</gene>
<dbReference type="GO" id="GO:0008270">
    <property type="term" value="F:zinc ion binding"/>
    <property type="evidence" value="ECO:0007669"/>
    <property type="project" value="UniProtKB-KW"/>
</dbReference>
<keyword evidence="1" id="KW-0862">Zinc</keyword>
<dbReference type="PANTHER" id="PTHR46011:SF6">
    <property type="entry name" value="HIGH ZINC ACTIVATED NUCLEAR RECEPTOR PROTEIN"/>
    <property type="match status" value="1"/>
</dbReference>
<dbReference type="PROSITE" id="PS51030">
    <property type="entry name" value="NUCLEAR_REC_DBD_2"/>
    <property type="match status" value="1"/>
</dbReference>
<reference evidence="3" key="1">
    <citation type="journal article" date="2008" name="Nat. Genet.">
        <title>The Pristionchus pacificus genome provides a unique perspective on nematode lifestyle and parasitism.</title>
        <authorList>
            <person name="Dieterich C."/>
            <person name="Clifton S.W."/>
            <person name="Schuster L.N."/>
            <person name="Chinwalla A."/>
            <person name="Delehaunty K."/>
            <person name="Dinkelacker I."/>
            <person name="Fulton L."/>
            <person name="Fulton R."/>
            <person name="Godfrey J."/>
            <person name="Minx P."/>
            <person name="Mitreva M."/>
            <person name="Roeseler W."/>
            <person name="Tian H."/>
            <person name="Witte H."/>
            <person name="Yang S.P."/>
            <person name="Wilson R.K."/>
            <person name="Sommer R.J."/>
        </authorList>
    </citation>
    <scope>NUCLEOTIDE SEQUENCE [LARGE SCALE GENOMIC DNA]</scope>
    <source>
        <strain evidence="3">PS312</strain>
    </source>
</reference>
<dbReference type="Proteomes" id="UP000005239">
    <property type="component" value="Unassembled WGS sequence"/>
</dbReference>
<organism evidence="2 3">
    <name type="scientific">Pristionchus pacificus</name>
    <name type="common">Parasitic nematode worm</name>
    <dbReference type="NCBI Taxonomy" id="54126"/>
    <lineage>
        <taxon>Eukaryota</taxon>
        <taxon>Metazoa</taxon>
        <taxon>Ecdysozoa</taxon>
        <taxon>Nematoda</taxon>
        <taxon>Chromadorea</taxon>
        <taxon>Rhabditida</taxon>
        <taxon>Rhabditina</taxon>
        <taxon>Diplogasteromorpha</taxon>
        <taxon>Diplogasteroidea</taxon>
        <taxon>Neodiplogasteridae</taxon>
        <taxon>Pristionchus</taxon>
    </lineage>
</organism>
<keyword evidence="1" id="KW-0804">Transcription</keyword>
<evidence type="ECO:0000256" key="1">
    <source>
        <dbReference type="RuleBase" id="RU004334"/>
    </source>
</evidence>
<proteinExistence type="inferred from homology"/>
<dbReference type="InterPro" id="IPR035500">
    <property type="entry name" value="NHR-like_dom_sf"/>
</dbReference>
<keyword evidence="1" id="KW-0539">Nucleus</keyword>
<comment type="subcellular location">
    <subcellularLocation>
        <location evidence="1">Nucleus</location>
    </subcellularLocation>
</comment>
<name>A0A2A6CJZ4_PRIPA</name>
<dbReference type="SMART" id="SM00399">
    <property type="entry name" value="ZnF_C4"/>
    <property type="match status" value="1"/>
</dbReference>
<comment type="similarity">
    <text evidence="1">Belongs to the nuclear hormone receptor family.</text>
</comment>
<keyword evidence="1" id="KW-0238">DNA-binding</keyword>
<dbReference type="PROSITE" id="PS00031">
    <property type="entry name" value="NUCLEAR_REC_DBD_1"/>
    <property type="match status" value="1"/>
</dbReference>
<keyword evidence="1" id="KW-0863">Zinc-finger</keyword>
<dbReference type="Gene3D" id="3.30.50.10">
    <property type="entry name" value="Erythroid Transcription Factor GATA-1, subunit A"/>
    <property type="match status" value="1"/>
</dbReference>
<reference evidence="2" key="2">
    <citation type="submission" date="2022-06" db="UniProtKB">
        <authorList>
            <consortium name="EnsemblMetazoa"/>
        </authorList>
    </citation>
    <scope>IDENTIFICATION</scope>
    <source>
        <strain evidence="2">PS312</strain>
    </source>
</reference>
<sequence>MLDNKCRVCEAETDVFHYGIGACRACAVFFRRTRARKTPFVCKNGQKCASEGNHLCKRCRFDQIELLFGQKRTKRAVKKTAKEAREAIATASTSGQSEIIVNPSVIGRGTQTEDYSILEKLRQAYKMVCTIRRTTELAMRTGDQAVQPMNIVTGNYDLIPSTIEFMNEGSRILSTALIEFALSSFSEFSAFSQDEQWLFVRTFLKPFHITDSGYRSIPAFGEKWTRHFTGYTRFMDVEYIEQYTTATGTVLLEDAIRMSQRHHEKNIKPARIAFARFAASEEEMLAMLGLLFWNIDLDQIFRQEVLDISEEYRTRILTDLRKYYARVNYAEYGKRIGEMLCLCNLVLAKVSINKHTFEVARLVNVFSADSFAYNMQRNF</sequence>